<proteinExistence type="predicted"/>
<dbReference type="EMBL" id="JARKIF010000002">
    <property type="protein sequence ID" value="KAJ7646862.1"/>
    <property type="molecule type" value="Genomic_DNA"/>
</dbReference>
<gene>
    <name evidence="1" type="ORF">FB45DRAFT_891644</name>
</gene>
<organism evidence="1 2">
    <name type="scientific">Roridomyces roridus</name>
    <dbReference type="NCBI Taxonomy" id="1738132"/>
    <lineage>
        <taxon>Eukaryota</taxon>
        <taxon>Fungi</taxon>
        <taxon>Dikarya</taxon>
        <taxon>Basidiomycota</taxon>
        <taxon>Agaricomycotina</taxon>
        <taxon>Agaricomycetes</taxon>
        <taxon>Agaricomycetidae</taxon>
        <taxon>Agaricales</taxon>
        <taxon>Marasmiineae</taxon>
        <taxon>Mycenaceae</taxon>
        <taxon>Roridomyces</taxon>
    </lineage>
</organism>
<protein>
    <submittedName>
        <fullName evidence="1">Uncharacterized protein</fullName>
    </submittedName>
</protein>
<reference evidence="1" key="1">
    <citation type="submission" date="2023-03" db="EMBL/GenBank/DDBJ databases">
        <title>Massive genome expansion in bonnet fungi (Mycena s.s.) driven by repeated elements and novel gene families across ecological guilds.</title>
        <authorList>
            <consortium name="Lawrence Berkeley National Laboratory"/>
            <person name="Harder C.B."/>
            <person name="Miyauchi S."/>
            <person name="Viragh M."/>
            <person name="Kuo A."/>
            <person name="Thoen E."/>
            <person name="Andreopoulos B."/>
            <person name="Lu D."/>
            <person name="Skrede I."/>
            <person name="Drula E."/>
            <person name="Henrissat B."/>
            <person name="Morin E."/>
            <person name="Kohler A."/>
            <person name="Barry K."/>
            <person name="LaButti K."/>
            <person name="Morin E."/>
            <person name="Salamov A."/>
            <person name="Lipzen A."/>
            <person name="Mereny Z."/>
            <person name="Hegedus B."/>
            <person name="Baldrian P."/>
            <person name="Stursova M."/>
            <person name="Weitz H."/>
            <person name="Taylor A."/>
            <person name="Grigoriev I.V."/>
            <person name="Nagy L.G."/>
            <person name="Martin F."/>
            <person name="Kauserud H."/>
        </authorList>
    </citation>
    <scope>NUCLEOTIDE SEQUENCE</scope>
    <source>
        <strain evidence="1">9284</strain>
    </source>
</reference>
<dbReference type="Proteomes" id="UP001221142">
    <property type="component" value="Unassembled WGS sequence"/>
</dbReference>
<sequence length="328" mass="37210">MLLFHTGELKMTNWPGIDPDTVWELKVASNFAEYALFSSFTAIRFYKEPSRDMELRALYERNPRPMLDEILRRILSNKTFQDLYRFTELAFQTVFDGYFCDLDGRNEDCYLAQLGLLTNPSVTDQQTGRRSGAITQGPSGLGRFGYADVFIAALQRIHPGRTLVIELKVVSVWNLFLAIYEDENLCRTKVEGGPRDPPNTFRKNVMEMVEKVDNATIQQLRATSYGYKTARGVNTQTIGAMLDDAAIQLNSYTSAVVNGKADNGTNKKGITSAERRIVVRNSDSPDEVLGLIVCFIGHRIIAVPLEPQVQNKQYTYDVVPRWRKNWKG</sequence>
<evidence type="ECO:0000313" key="1">
    <source>
        <dbReference type="EMBL" id="KAJ7646862.1"/>
    </source>
</evidence>
<accession>A0AAD7FW67</accession>
<keyword evidence="2" id="KW-1185">Reference proteome</keyword>
<dbReference type="AlphaFoldDB" id="A0AAD7FW67"/>
<evidence type="ECO:0000313" key="2">
    <source>
        <dbReference type="Proteomes" id="UP001221142"/>
    </source>
</evidence>
<name>A0AAD7FW67_9AGAR</name>
<comment type="caution">
    <text evidence="1">The sequence shown here is derived from an EMBL/GenBank/DDBJ whole genome shotgun (WGS) entry which is preliminary data.</text>
</comment>